<organism evidence="10 11">
    <name type="scientific">Lachnellula arida</name>
    <dbReference type="NCBI Taxonomy" id="1316785"/>
    <lineage>
        <taxon>Eukaryota</taxon>
        <taxon>Fungi</taxon>
        <taxon>Dikarya</taxon>
        <taxon>Ascomycota</taxon>
        <taxon>Pezizomycotina</taxon>
        <taxon>Leotiomycetes</taxon>
        <taxon>Helotiales</taxon>
        <taxon>Lachnaceae</taxon>
        <taxon>Lachnellula</taxon>
    </lineage>
</organism>
<evidence type="ECO:0000256" key="3">
    <source>
        <dbReference type="ARBA" id="ARBA00022448"/>
    </source>
</evidence>
<evidence type="ECO:0000256" key="6">
    <source>
        <dbReference type="ARBA" id="ARBA00023136"/>
    </source>
</evidence>
<evidence type="ECO:0000256" key="5">
    <source>
        <dbReference type="ARBA" id="ARBA00022989"/>
    </source>
</evidence>
<sequence>MSTRPLNDNRVTTDRSFKTRALHVVMTVAQVIQCRQMASRLQTATPDPRFVLRYHHQLLVYDLAETYQLVLLVLPTAMASHAGLWGYRAMGSGAYQWNDHGSGHYIRHQVKQLSPRLFQFIAKQFSSSSVAKMESIEKGEGVKKTHPSNATSRMQELGEESRRATELEHRMSFKDGLKLYPKALGWSAFFSLGIIMCAFDPQLLGSLYATPAFQKDFGILFNGEYIISASWQTALGMGNPLGQVVGALVAGYPMEWYGRKKTFGASVIGTAAFIFNQFFARSIPVLLVGELIGGLILGMYTTIAPTYASEVVPIALRGHLTAYINLCFVIGQLLANGVIAETSQLDSHWAYSAPFALQWLWPVIILLGLPFAPESPWWLVRKQRHEDAERSLDRLSSAAVDNKLTLAIMIETDRLEYEMQTGTTYSDCFRKVNLRRTEISIGVFVIQALSGIYLINYATLFFQLAGLNTRQSFDMSVGLLAVGFVGNCIAWWCLSLWGRRRIYNIGLLLMTVTMFIIGFLDLAPDYTNKKGVIWAECILLMIWNCLFDISVGPICYTLISEVSATKLRTKTIAISTATQAVVAIGMTVGIPYMINPDQGNWRGKTGFFFGGLSVVSLIWCWYRIPETGGRTYEELNLMFERKVKTRAFKNYKVV</sequence>
<feature type="transmembrane region" description="Helical" evidence="8">
    <location>
        <begin position="439"/>
        <end position="463"/>
    </location>
</feature>
<dbReference type="OrthoDB" id="6612291at2759"/>
<keyword evidence="5 8" id="KW-1133">Transmembrane helix</keyword>
<dbReference type="FunFam" id="1.20.1250.20:FF:000078">
    <property type="entry name" value="MFS maltose transporter, putative"/>
    <property type="match status" value="1"/>
</dbReference>
<feature type="transmembrane region" description="Helical" evidence="8">
    <location>
        <begin position="606"/>
        <end position="624"/>
    </location>
</feature>
<keyword evidence="11" id="KW-1185">Reference proteome</keyword>
<dbReference type="PROSITE" id="PS50850">
    <property type="entry name" value="MFS"/>
    <property type="match status" value="1"/>
</dbReference>
<dbReference type="EMBL" id="QGMF01000270">
    <property type="protein sequence ID" value="TVY17296.1"/>
    <property type="molecule type" value="Genomic_DNA"/>
</dbReference>
<reference evidence="10 11" key="1">
    <citation type="submission" date="2018-05" db="EMBL/GenBank/DDBJ databases">
        <title>Whole genome sequencing for identification of molecular markers to develop diagnostic detection tools for the regulated plant pathogen Lachnellula willkommii.</title>
        <authorList>
            <person name="Giroux E."/>
            <person name="Bilodeau G."/>
        </authorList>
    </citation>
    <scope>NUCLEOTIDE SEQUENCE [LARGE SCALE GENOMIC DNA]</scope>
    <source>
        <strain evidence="10 11">CBS 203.66</strain>
    </source>
</reference>
<dbReference type="GO" id="GO:0005351">
    <property type="term" value="F:carbohydrate:proton symporter activity"/>
    <property type="evidence" value="ECO:0007669"/>
    <property type="project" value="TreeGrafter"/>
</dbReference>
<dbReference type="InterPro" id="IPR003663">
    <property type="entry name" value="Sugar/inositol_transpt"/>
</dbReference>
<dbReference type="Proteomes" id="UP000469559">
    <property type="component" value="Unassembled WGS sequence"/>
</dbReference>
<dbReference type="AlphaFoldDB" id="A0A8T9BCS6"/>
<evidence type="ECO:0000259" key="9">
    <source>
        <dbReference type="PROSITE" id="PS50850"/>
    </source>
</evidence>
<dbReference type="PROSITE" id="PS00217">
    <property type="entry name" value="SUGAR_TRANSPORT_2"/>
    <property type="match status" value="1"/>
</dbReference>
<evidence type="ECO:0000256" key="1">
    <source>
        <dbReference type="ARBA" id="ARBA00004141"/>
    </source>
</evidence>
<protein>
    <submittedName>
        <fullName evidence="10">Alpha-glucosides permease MPH2</fullName>
    </submittedName>
</protein>
<keyword evidence="3" id="KW-0813">Transport</keyword>
<gene>
    <name evidence="10" type="primary">MPH2</name>
    <name evidence="10" type="ORF">LARI1_G005497</name>
</gene>
<feature type="transmembrane region" description="Helical" evidence="8">
    <location>
        <begin position="285"/>
        <end position="308"/>
    </location>
</feature>
<feature type="transmembrane region" description="Helical" evidence="8">
    <location>
        <begin position="183"/>
        <end position="209"/>
    </location>
</feature>
<dbReference type="PANTHER" id="PTHR48022:SF83">
    <property type="entry name" value="MAJOR FACILITATOR SUPERFAMILY (MFS) PROFILE DOMAIN-CONTAINING PROTEIN"/>
    <property type="match status" value="1"/>
</dbReference>
<keyword evidence="6 8" id="KW-0472">Membrane</keyword>
<dbReference type="Gene3D" id="1.20.1250.20">
    <property type="entry name" value="MFS general substrate transporter like domains"/>
    <property type="match status" value="1"/>
</dbReference>
<feature type="region of interest" description="Disordered" evidence="7">
    <location>
        <begin position="136"/>
        <end position="158"/>
    </location>
</feature>
<dbReference type="InterPro" id="IPR005828">
    <property type="entry name" value="MFS_sugar_transport-like"/>
</dbReference>
<evidence type="ECO:0000256" key="4">
    <source>
        <dbReference type="ARBA" id="ARBA00022692"/>
    </source>
</evidence>
<feature type="transmembrane region" description="Helical" evidence="8">
    <location>
        <begin position="532"/>
        <end position="559"/>
    </location>
</feature>
<comment type="subcellular location">
    <subcellularLocation>
        <location evidence="1">Membrane</location>
        <topology evidence="1">Multi-pass membrane protein</topology>
    </subcellularLocation>
</comment>
<dbReference type="InterPro" id="IPR005829">
    <property type="entry name" value="Sugar_transporter_CS"/>
</dbReference>
<keyword evidence="4 8" id="KW-0812">Transmembrane</keyword>
<feature type="transmembrane region" description="Helical" evidence="8">
    <location>
        <begin position="475"/>
        <end position="494"/>
    </location>
</feature>
<evidence type="ECO:0000256" key="2">
    <source>
        <dbReference type="ARBA" id="ARBA00010992"/>
    </source>
</evidence>
<dbReference type="NCBIfam" id="TIGR00879">
    <property type="entry name" value="SP"/>
    <property type="match status" value="1"/>
</dbReference>
<dbReference type="PANTHER" id="PTHR48022">
    <property type="entry name" value="PLASTIDIC GLUCOSE TRANSPORTER 4"/>
    <property type="match status" value="1"/>
</dbReference>
<feature type="domain" description="Major facilitator superfamily (MFS) profile" evidence="9">
    <location>
        <begin position="186"/>
        <end position="628"/>
    </location>
</feature>
<evidence type="ECO:0000256" key="8">
    <source>
        <dbReference type="SAM" id="Phobius"/>
    </source>
</evidence>
<dbReference type="SUPFAM" id="SSF103473">
    <property type="entry name" value="MFS general substrate transporter"/>
    <property type="match status" value="1"/>
</dbReference>
<evidence type="ECO:0000256" key="7">
    <source>
        <dbReference type="SAM" id="MobiDB-lite"/>
    </source>
</evidence>
<feature type="transmembrane region" description="Helical" evidence="8">
    <location>
        <begin position="501"/>
        <end position="520"/>
    </location>
</feature>
<evidence type="ECO:0000313" key="11">
    <source>
        <dbReference type="Proteomes" id="UP000469559"/>
    </source>
</evidence>
<comment type="caution">
    <text evidence="10">The sequence shown here is derived from an EMBL/GenBank/DDBJ whole genome shotgun (WGS) entry which is preliminary data.</text>
</comment>
<evidence type="ECO:0000313" key="10">
    <source>
        <dbReference type="EMBL" id="TVY17296.1"/>
    </source>
</evidence>
<dbReference type="Pfam" id="PF00083">
    <property type="entry name" value="Sugar_tr"/>
    <property type="match status" value="1"/>
</dbReference>
<comment type="similarity">
    <text evidence="2">Belongs to the major facilitator superfamily. Sugar transporter (TC 2.A.1.1) family.</text>
</comment>
<dbReference type="InterPro" id="IPR036259">
    <property type="entry name" value="MFS_trans_sf"/>
</dbReference>
<dbReference type="GO" id="GO:0016020">
    <property type="term" value="C:membrane"/>
    <property type="evidence" value="ECO:0007669"/>
    <property type="project" value="UniProtKB-SubCell"/>
</dbReference>
<feature type="transmembrane region" description="Helical" evidence="8">
    <location>
        <begin position="359"/>
        <end position="380"/>
    </location>
</feature>
<proteinExistence type="inferred from homology"/>
<accession>A0A8T9BCS6</accession>
<name>A0A8T9BCS6_9HELO</name>
<dbReference type="PROSITE" id="PS00216">
    <property type="entry name" value="SUGAR_TRANSPORT_1"/>
    <property type="match status" value="1"/>
</dbReference>
<dbReference type="InterPro" id="IPR050360">
    <property type="entry name" value="MFS_Sugar_Transporters"/>
</dbReference>
<dbReference type="InterPro" id="IPR020846">
    <property type="entry name" value="MFS_dom"/>
</dbReference>
<feature type="transmembrane region" description="Helical" evidence="8">
    <location>
        <begin position="262"/>
        <end position="279"/>
    </location>
</feature>
<feature type="transmembrane region" description="Helical" evidence="8">
    <location>
        <begin position="571"/>
        <end position="594"/>
    </location>
</feature>